<dbReference type="Proteomes" id="UP000199651">
    <property type="component" value="Unassembled WGS sequence"/>
</dbReference>
<evidence type="ECO:0000313" key="3">
    <source>
        <dbReference type="Proteomes" id="UP000199651"/>
    </source>
</evidence>
<dbReference type="SUPFAM" id="SSF46894">
    <property type="entry name" value="C-terminal effector domain of the bipartite response regulators"/>
    <property type="match status" value="1"/>
</dbReference>
<dbReference type="InterPro" id="IPR016032">
    <property type="entry name" value="Sig_transdc_resp-reg_C-effctor"/>
</dbReference>
<reference evidence="3" key="1">
    <citation type="submission" date="2016-10" db="EMBL/GenBank/DDBJ databases">
        <authorList>
            <person name="Varghese N."/>
            <person name="Submissions S."/>
        </authorList>
    </citation>
    <scope>NUCLEOTIDE SEQUENCE [LARGE SCALE GENOMIC DNA]</scope>
    <source>
        <strain evidence="3">IBRC-M 10655</strain>
    </source>
</reference>
<proteinExistence type="predicted"/>
<dbReference type="PANTHER" id="PTHR34293:SF1">
    <property type="entry name" value="HTH-TYPE TRANSCRIPTIONAL REGULATOR TRMBL2"/>
    <property type="match status" value="1"/>
</dbReference>
<keyword evidence="3" id="KW-1185">Reference proteome</keyword>
<dbReference type="Pfam" id="PF00196">
    <property type="entry name" value="GerE"/>
    <property type="match status" value="1"/>
</dbReference>
<dbReference type="RefSeq" id="WP_091377795.1">
    <property type="nucleotide sequence ID" value="NZ_FNDV01000004.1"/>
</dbReference>
<gene>
    <name evidence="2" type="ORF">SAMN05192558_107226</name>
</gene>
<feature type="domain" description="HTH luxR-type" evidence="1">
    <location>
        <begin position="255"/>
        <end position="312"/>
    </location>
</feature>
<evidence type="ECO:0000313" key="2">
    <source>
        <dbReference type="EMBL" id="SDP22710.1"/>
    </source>
</evidence>
<dbReference type="InterPro" id="IPR036388">
    <property type="entry name" value="WH-like_DNA-bd_sf"/>
</dbReference>
<organism evidence="2 3">
    <name type="scientific">Actinokineospora alba</name>
    <dbReference type="NCBI Taxonomy" id="504798"/>
    <lineage>
        <taxon>Bacteria</taxon>
        <taxon>Bacillati</taxon>
        <taxon>Actinomycetota</taxon>
        <taxon>Actinomycetes</taxon>
        <taxon>Pseudonocardiales</taxon>
        <taxon>Pseudonocardiaceae</taxon>
        <taxon>Actinokineospora</taxon>
    </lineage>
</organism>
<sequence>MGDVLDVETDHGRVYRALVGQPRTRVPGIVERTGLSVEVVETTLRDLLDEGAVSELGGAWEAHSPAEVTEELLRRDAERQAGLRRNGLELEQLFRFVRRESGHYGALEVIDDTARISWTAQQMQRAAKEQFRVVDRPPYFAPDEYYVNQEVMQRERMDAGVVYRTIYFESAFDDPLIGPNMARMMAAGEQARTMEDPPIKLLLADYDSAVLTLEAEGAHGVVSLFVRPSGLLDVLSGVFETLWKLSVPVSASRIEGFVDDRDRQIISLMASGATDDAIARRLNLSRRTVVRRTAALFDRLGATTRFQAGVQASRRGWL</sequence>
<dbReference type="SMART" id="SM00421">
    <property type="entry name" value="HTH_LUXR"/>
    <property type="match status" value="1"/>
</dbReference>
<dbReference type="EMBL" id="FNJB01000007">
    <property type="protein sequence ID" value="SDP22710.1"/>
    <property type="molecule type" value="Genomic_DNA"/>
</dbReference>
<dbReference type="InterPro" id="IPR051797">
    <property type="entry name" value="TrmB-like"/>
</dbReference>
<dbReference type="STRING" id="504798.SAMN05421871_104225"/>
<accession>A0A1H0QZY4</accession>
<name>A0A1H0QZY4_9PSEU</name>
<dbReference type="PANTHER" id="PTHR34293">
    <property type="entry name" value="HTH-TYPE TRANSCRIPTIONAL REGULATOR TRMBL2"/>
    <property type="match status" value="1"/>
</dbReference>
<dbReference type="Gene3D" id="1.10.10.10">
    <property type="entry name" value="Winged helix-like DNA-binding domain superfamily/Winged helix DNA-binding domain"/>
    <property type="match status" value="1"/>
</dbReference>
<dbReference type="GO" id="GO:0006355">
    <property type="term" value="P:regulation of DNA-templated transcription"/>
    <property type="evidence" value="ECO:0007669"/>
    <property type="project" value="InterPro"/>
</dbReference>
<dbReference type="AlphaFoldDB" id="A0A1H0QZY4"/>
<dbReference type="OrthoDB" id="5932488at2"/>
<evidence type="ECO:0000259" key="1">
    <source>
        <dbReference type="SMART" id="SM00421"/>
    </source>
</evidence>
<protein>
    <submittedName>
        <fullName evidence="2">Regulatory protein, luxR family</fullName>
    </submittedName>
</protein>
<dbReference type="InterPro" id="IPR000792">
    <property type="entry name" value="Tscrpt_reg_LuxR_C"/>
</dbReference>
<dbReference type="GO" id="GO:0003677">
    <property type="term" value="F:DNA binding"/>
    <property type="evidence" value="ECO:0007669"/>
    <property type="project" value="InterPro"/>
</dbReference>